<feature type="coiled-coil region" evidence="1">
    <location>
        <begin position="424"/>
        <end position="558"/>
    </location>
</feature>
<evidence type="ECO:0000256" key="1">
    <source>
        <dbReference type="SAM" id="Coils"/>
    </source>
</evidence>
<feature type="coiled-coil region" evidence="1">
    <location>
        <begin position="887"/>
        <end position="928"/>
    </location>
</feature>
<dbReference type="eggNOG" id="ENOG502QQVI">
    <property type="taxonomic scope" value="Eukaryota"/>
</dbReference>
<evidence type="ECO:0000313" key="2">
    <source>
        <dbReference type="EMBL" id="EEF28697.1"/>
    </source>
</evidence>
<gene>
    <name evidence="2" type="ORF">RCOM_1054730</name>
</gene>
<organism evidence="2 3">
    <name type="scientific">Ricinus communis</name>
    <name type="common">Castor bean</name>
    <dbReference type="NCBI Taxonomy" id="3988"/>
    <lineage>
        <taxon>Eukaryota</taxon>
        <taxon>Viridiplantae</taxon>
        <taxon>Streptophyta</taxon>
        <taxon>Embryophyta</taxon>
        <taxon>Tracheophyta</taxon>
        <taxon>Spermatophyta</taxon>
        <taxon>Magnoliopsida</taxon>
        <taxon>eudicotyledons</taxon>
        <taxon>Gunneridae</taxon>
        <taxon>Pentapetalae</taxon>
        <taxon>rosids</taxon>
        <taxon>fabids</taxon>
        <taxon>Malpighiales</taxon>
        <taxon>Euphorbiaceae</taxon>
        <taxon>Acalyphoideae</taxon>
        <taxon>Acalypheae</taxon>
        <taxon>Ricinus</taxon>
    </lineage>
</organism>
<feature type="coiled-coil region" evidence="1">
    <location>
        <begin position="269"/>
        <end position="380"/>
    </location>
</feature>
<name>B9T612_RICCO</name>
<protein>
    <submittedName>
        <fullName evidence="2">ATP binding protein, putative</fullName>
    </submittedName>
</protein>
<dbReference type="InterPro" id="IPR040262">
    <property type="entry name" value="At4g38062-like"/>
</dbReference>
<dbReference type="InParanoid" id="B9T612"/>
<dbReference type="PANTHER" id="PTHR45287:SF4">
    <property type="entry name" value="OS03G0691500 PROTEIN"/>
    <property type="match status" value="1"/>
</dbReference>
<accession>B9T612</accession>
<keyword evidence="1" id="KW-0175">Coiled coil</keyword>
<proteinExistence type="predicted"/>
<dbReference type="Proteomes" id="UP000008311">
    <property type="component" value="Unassembled WGS sequence"/>
</dbReference>
<keyword evidence="3" id="KW-1185">Reference proteome</keyword>
<reference evidence="3" key="1">
    <citation type="journal article" date="2010" name="Nat. Biotechnol.">
        <title>Draft genome sequence of the oilseed species Ricinus communis.</title>
        <authorList>
            <person name="Chan A.P."/>
            <person name="Crabtree J."/>
            <person name="Zhao Q."/>
            <person name="Lorenzi H."/>
            <person name="Orvis J."/>
            <person name="Puiu D."/>
            <person name="Melake-Berhan A."/>
            <person name="Jones K.M."/>
            <person name="Redman J."/>
            <person name="Chen G."/>
            <person name="Cahoon E.B."/>
            <person name="Gedil M."/>
            <person name="Stanke M."/>
            <person name="Haas B.J."/>
            <person name="Wortman J.R."/>
            <person name="Fraser-Liggett C.M."/>
            <person name="Ravel J."/>
            <person name="Rabinowicz P.D."/>
        </authorList>
    </citation>
    <scope>NUCLEOTIDE SEQUENCE [LARGE SCALE GENOMIC DNA]</scope>
    <source>
        <strain evidence="3">cv. Hale</strain>
    </source>
</reference>
<feature type="coiled-coil region" evidence="1">
    <location>
        <begin position="769"/>
        <end position="796"/>
    </location>
</feature>
<feature type="coiled-coil region" evidence="1">
    <location>
        <begin position="612"/>
        <end position="745"/>
    </location>
</feature>
<feature type="coiled-coil region" evidence="1">
    <location>
        <begin position="103"/>
        <end position="180"/>
    </location>
</feature>
<evidence type="ECO:0000313" key="3">
    <source>
        <dbReference type="Proteomes" id="UP000008311"/>
    </source>
</evidence>
<dbReference type="EMBL" id="EQ974567">
    <property type="protein sequence ID" value="EEF28697.1"/>
    <property type="molecule type" value="Genomic_DNA"/>
</dbReference>
<dbReference type="STRING" id="3988.B9T612"/>
<dbReference type="AlphaFoldDB" id="B9T612"/>
<dbReference type="FunCoup" id="B9T612">
    <property type="interactions" value="1629"/>
</dbReference>
<dbReference type="PANTHER" id="PTHR45287">
    <property type="entry name" value="OS03G0691500 PROTEIN"/>
    <property type="match status" value="1"/>
</dbReference>
<feature type="coiled-coil region" evidence="1">
    <location>
        <begin position="1"/>
        <end position="67"/>
    </location>
</feature>
<sequence length="1058" mass="123399">MERVIEELDEAKAEIEKLRTDLKCKAELSENLKKAHYEQTIQIQQSKSKIEMQAQELNEKAEEISVVRQMCEDLKCSLNEKESIIRRLSSTNDKLRVDSDEKQRKWEDEKQELVLALDEANEKNIDQEQKIHEENRKLEEQLKWKKEQFKHLEEAHEKLRNQLKESKKEWEREKSALIDEICSLQTSLDSQTRISDDLQNRLKICNQALAHEESRRKYMEVEISEFKARFENVFTECQDTKSQLECLTTQRDKEIAALRHSLGTKETFYKEIEYRAGKLEQENQELLASLKELQEAHIQETGNSSSVAKLRNKLKSVEQMHRDCSANLRAKQAEWSSQLQNLNAELNNYRFALESKETAAKELKIELENCHSAIMQLELQNIEASVMLLVLKAVITEVQLNLRNADDKTSLHDKERDENVSLLMRQLEMKNTALSKALKDNQEEHEKVASLLKRVESLELVEQQQLLLQKELERCKEMHQESSRSHLHFKEQVLQTERELKEKIEELSDALEMANAELSTEREKAASLSRKAASLDIIEEKRQLMQKELDRYKEMLEESSRCQLRLEEETLSIELDFQETLREVSDALDSANSELCEEREKAASLLRKVESFNLMEEQQRLMQKELERYKQMLDESSTHQLHLEKQTLQKENDFKEKLQELSDALSRANSELAAKICEGHAVEFELWIWESIAQRLKDDLEENQALRKELEVSLLAQVEVGETIKKEKDSRIDSLQHHIELLEQELKTRELVAATCAGMEKAMSFDLEKEKLLKTMREKDNILEDLQKEIGWLEQESLKRELEGAIVARIGAERIFEHEKENLIQLVEERDHKIDELLQLASSLEQSFNCSLVSLSSEIAEKQAEISFVHEAWEKIAAAEILAQLEIEEKKLMIVELEDDISCVQQKLEAQEQSMSSSQQQALEVEAELIAKQMEMKNLTNLMETKLRTSEALVDELKIERVHLVEDVMKLSTERENLMDCVVGLSDRISQFSDEDVLLAENLERMVQSVDDSGSALDLKIDTMRFKNVKDIENTYPSPTTKRFQAVMEERSPFRELN</sequence>